<feature type="compositionally biased region" description="Pro residues" evidence="1">
    <location>
        <begin position="158"/>
        <end position="174"/>
    </location>
</feature>
<reference evidence="2 3" key="1">
    <citation type="submission" date="2018-09" db="EMBL/GenBank/DDBJ databases">
        <authorList>
            <person name="Tagini F."/>
        </authorList>
    </citation>
    <scope>NUCLEOTIDE SEQUENCE [LARGE SCALE GENOMIC DNA]</scope>
    <source>
        <strain evidence="2 3">MK13</strain>
    </source>
</reference>
<feature type="compositionally biased region" description="Low complexity" evidence="1">
    <location>
        <begin position="32"/>
        <end position="47"/>
    </location>
</feature>
<feature type="region of interest" description="Disordered" evidence="1">
    <location>
        <begin position="1"/>
        <end position="277"/>
    </location>
</feature>
<dbReference type="Proteomes" id="UP000267289">
    <property type="component" value="Unassembled WGS sequence"/>
</dbReference>
<protein>
    <submittedName>
        <fullName evidence="2">Uncharacterized protein</fullName>
    </submittedName>
</protein>
<keyword evidence="3" id="KW-1185">Reference proteome</keyword>
<name>A0A498PUK4_9MYCO</name>
<evidence type="ECO:0000313" key="3">
    <source>
        <dbReference type="Proteomes" id="UP000267289"/>
    </source>
</evidence>
<feature type="compositionally biased region" description="Basic residues" evidence="1">
    <location>
        <begin position="1"/>
        <end position="27"/>
    </location>
</feature>
<dbReference type="AlphaFoldDB" id="A0A498PUK4"/>
<organism evidence="2 3">
    <name type="scientific">Mycobacterium innocens</name>
    <dbReference type="NCBI Taxonomy" id="2341083"/>
    <lineage>
        <taxon>Bacteria</taxon>
        <taxon>Bacillati</taxon>
        <taxon>Actinomycetota</taxon>
        <taxon>Actinomycetes</taxon>
        <taxon>Mycobacteriales</taxon>
        <taxon>Mycobacteriaceae</taxon>
        <taxon>Mycobacterium</taxon>
    </lineage>
</organism>
<proteinExistence type="predicted"/>
<accession>A0A498PUK4</accession>
<evidence type="ECO:0000313" key="2">
    <source>
        <dbReference type="EMBL" id="VBA34981.1"/>
    </source>
</evidence>
<feature type="compositionally biased region" description="Low complexity" evidence="1">
    <location>
        <begin position="213"/>
        <end position="228"/>
    </location>
</feature>
<feature type="compositionally biased region" description="Basic residues" evidence="1">
    <location>
        <begin position="241"/>
        <end position="260"/>
    </location>
</feature>
<gene>
    <name evidence="2" type="ORF">LAUMK13_00620</name>
</gene>
<evidence type="ECO:0000256" key="1">
    <source>
        <dbReference type="SAM" id="MobiDB-lite"/>
    </source>
</evidence>
<sequence length="370" mass="42165">MRPPRRRHSRRTRHSRRHSRHSRHSRRPPSTPAGHLLPHPLAPRPVAEMSSRLRPRPAAPSSNPTRPLPPRQPTPRRGPGRTSDRRQPAPASSRRPETGRPAPRSARQRHPPAKPHREHPTARRAAPSACRMLPWRHPPPARQPARWAARHRHRRPTNSPPARRPATQPSPSPARPTARWQPRTPTVPQRRGPRNRPGPAAVRRLCRDPASTAGWRPAGGPRRPAIGPCRPPSRSTPRWALRPHRPRIGRSRRHPRRRPRQAPTARPDPLPRPPTRRPFTVSFGWRPHGQQCPASLDCDTVGSIHLFRRQTQRNWISEGLGHTRNPATCHVVRMEDMFAIQQRRAPGRGFPRRRADPEAAATDLDPREAS</sequence>
<feature type="compositionally biased region" description="Low complexity" evidence="1">
    <location>
        <begin position="187"/>
        <end position="203"/>
    </location>
</feature>
<feature type="compositionally biased region" description="Basic residues" evidence="1">
    <location>
        <begin position="106"/>
        <end position="117"/>
    </location>
</feature>
<dbReference type="EMBL" id="UPHQ01000026">
    <property type="protein sequence ID" value="VBA34981.1"/>
    <property type="molecule type" value="Genomic_DNA"/>
</dbReference>
<feature type="region of interest" description="Disordered" evidence="1">
    <location>
        <begin position="343"/>
        <end position="370"/>
    </location>
</feature>